<dbReference type="GO" id="GO:0005576">
    <property type="term" value="C:extracellular region"/>
    <property type="evidence" value="ECO:0007669"/>
    <property type="project" value="TreeGrafter"/>
</dbReference>
<proteinExistence type="inferred from homology"/>
<dbReference type="Pfam" id="PF04916">
    <property type="entry name" value="Phospholip_B"/>
    <property type="match status" value="1"/>
</dbReference>
<gene>
    <name evidence="10" type="ORF">PGLA2088_LOCUS6875</name>
</gene>
<keyword evidence="4 7" id="KW-0442">Lipid degradation</keyword>
<sequence>DLFQIMPAVDKDRRVDFAKMSSQELREFVKTAGMCSALIKVPGDYEDLFMAHSSWFSYSDTDRIFKHYHFKFQMPAAADRISFSSYPGYLESLDDFYMMSSGLGMVQTSNNLMNQSLLELITPQSLLAWQRVRVASAIAHTGREWYETFRSHASGTYVNQYMVVDFKLFKPRTALEDGMLWVIEEIPGLVVGEDQTEILRRGYWPSYNVPFYKEVYERSGYKDKRLGPDGNYQLAPRAKIFRRDQATVTDMSSFKRLMRYANYSDPYSVVETGAVDFAAAICMRGDLADNGRGGAGGCYDTKVTSFRHGFWDLAAEVVNGPSSTSSDGSGGLSGNPPFSWRPSDSMPHRGLPQTYAFDFLTTRSPVPIVTHCLLVNILRGFKAGLGCEAHTSHHGMSLKDFLVAVKVQRPGLAEQVGLDFFVLRQILAVVNVLRGVTRSAEIIQSVLDEVGDGLFAELDFTQEARHLERFRDLYGEKCPDVVVPEVVWSLTRQRVLTMSWLDGRKPRDLTAEERLLLVSRAAPCLALQLMDSGFVHCDPHEGNMMLLDDGRLGLIDFGLVAQMTAVHQESMASAILNLLTKDYKALVPCFRGMGILSSD</sequence>
<name>A0A813IC80_POLGL</name>
<dbReference type="Gene3D" id="3.60.60.30">
    <property type="match status" value="1"/>
</dbReference>
<dbReference type="InterPro" id="IPR004147">
    <property type="entry name" value="ABC1_dom"/>
</dbReference>
<protein>
    <recommendedName>
        <fullName evidence="7">Phospholipase B-like</fullName>
        <ecNumber evidence="7">3.1.1.-</ecNumber>
    </recommendedName>
</protein>
<dbReference type="GO" id="GO:0009395">
    <property type="term" value="P:phospholipid catabolic process"/>
    <property type="evidence" value="ECO:0007669"/>
    <property type="project" value="TreeGrafter"/>
</dbReference>
<evidence type="ECO:0000313" key="10">
    <source>
        <dbReference type="EMBL" id="CAE8648792.1"/>
    </source>
</evidence>
<dbReference type="InterPro" id="IPR011009">
    <property type="entry name" value="Kinase-like_dom_sf"/>
</dbReference>
<comment type="similarity">
    <text evidence="1 7">Belongs to the phospholipase B-like family.</text>
</comment>
<evidence type="ECO:0000256" key="6">
    <source>
        <dbReference type="ARBA" id="ARBA00023180"/>
    </source>
</evidence>
<feature type="non-terminal residue" evidence="10">
    <location>
        <position position="599"/>
    </location>
</feature>
<dbReference type="EC" id="3.1.1.-" evidence="7"/>
<evidence type="ECO:0000256" key="5">
    <source>
        <dbReference type="ARBA" id="ARBA00023098"/>
    </source>
</evidence>
<evidence type="ECO:0000256" key="2">
    <source>
        <dbReference type="ARBA" id="ARBA00022729"/>
    </source>
</evidence>
<dbReference type="AlphaFoldDB" id="A0A813IC80"/>
<evidence type="ECO:0000256" key="4">
    <source>
        <dbReference type="ARBA" id="ARBA00022963"/>
    </source>
</evidence>
<evidence type="ECO:0000256" key="8">
    <source>
        <dbReference type="SAM" id="MobiDB-lite"/>
    </source>
</evidence>
<evidence type="ECO:0000256" key="3">
    <source>
        <dbReference type="ARBA" id="ARBA00022801"/>
    </source>
</evidence>
<organism evidence="10 11">
    <name type="scientific">Polarella glacialis</name>
    <name type="common">Dinoflagellate</name>
    <dbReference type="NCBI Taxonomy" id="89957"/>
    <lineage>
        <taxon>Eukaryota</taxon>
        <taxon>Sar</taxon>
        <taxon>Alveolata</taxon>
        <taxon>Dinophyceae</taxon>
        <taxon>Suessiales</taxon>
        <taxon>Suessiaceae</taxon>
        <taxon>Polarella</taxon>
    </lineage>
</organism>
<keyword evidence="2" id="KW-0732">Signal</keyword>
<dbReference type="PANTHER" id="PTHR12370">
    <property type="entry name" value="PHOSPHOLIPASE B-RELATED"/>
    <property type="match status" value="1"/>
</dbReference>
<evidence type="ECO:0000256" key="1">
    <source>
        <dbReference type="ARBA" id="ARBA00007835"/>
    </source>
</evidence>
<feature type="region of interest" description="Disordered" evidence="8">
    <location>
        <begin position="321"/>
        <end position="345"/>
    </location>
</feature>
<comment type="caution">
    <text evidence="10">The sequence shown here is derived from an EMBL/GenBank/DDBJ whole genome shotgun (WGS) entry which is preliminary data.</text>
</comment>
<dbReference type="Proteomes" id="UP000626109">
    <property type="component" value="Unassembled WGS sequence"/>
</dbReference>
<dbReference type="GO" id="GO:0004620">
    <property type="term" value="F:phospholipase activity"/>
    <property type="evidence" value="ECO:0007669"/>
    <property type="project" value="InterPro"/>
</dbReference>
<accession>A0A813IC80</accession>
<dbReference type="SUPFAM" id="SSF56112">
    <property type="entry name" value="Protein kinase-like (PK-like)"/>
    <property type="match status" value="1"/>
</dbReference>
<comment type="function">
    <text evidence="7">Putative phospholipase.</text>
</comment>
<keyword evidence="5 7" id="KW-0443">Lipid metabolism</keyword>
<dbReference type="InterPro" id="IPR007000">
    <property type="entry name" value="PLipase_B-like"/>
</dbReference>
<evidence type="ECO:0000259" key="9">
    <source>
        <dbReference type="Pfam" id="PF03109"/>
    </source>
</evidence>
<evidence type="ECO:0000256" key="7">
    <source>
        <dbReference type="RuleBase" id="RU364138"/>
    </source>
</evidence>
<keyword evidence="6" id="KW-0325">Glycoprotein</keyword>
<dbReference type="EMBL" id="CAJNNW010006949">
    <property type="protein sequence ID" value="CAE8648792.1"/>
    <property type="molecule type" value="Genomic_DNA"/>
</dbReference>
<dbReference type="CDD" id="cd05121">
    <property type="entry name" value="ABC1_ADCK3-like"/>
    <property type="match status" value="1"/>
</dbReference>
<feature type="domain" description="ABC1 atypical kinase-like" evidence="9">
    <location>
        <begin position="399"/>
        <end position="586"/>
    </location>
</feature>
<keyword evidence="3 7" id="KW-0378">Hydrolase</keyword>
<evidence type="ECO:0000313" key="11">
    <source>
        <dbReference type="Proteomes" id="UP000626109"/>
    </source>
</evidence>
<feature type="non-terminal residue" evidence="10">
    <location>
        <position position="1"/>
    </location>
</feature>
<reference evidence="10" key="1">
    <citation type="submission" date="2021-02" db="EMBL/GenBank/DDBJ databases">
        <authorList>
            <person name="Dougan E. K."/>
            <person name="Rhodes N."/>
            <person name="Thang M."/>
            <person name="Chan C."/>
        </authorList>
    </citation>
    <scope>NUCLEOTIDE SEQUENCE</scope>
</reference>
<dbReference type="Pfam" id="PF03109">
    <property type="entry name" value="ABC1"/>
    <property type="match status" value="1"/>
</dbReference>
<dbReference type="PANTHER" id="PTHR12370:SF1">
    <property type="entry name" value="PHOSPHOLIPASE B-LIKE 1"/>
    <property type="match status" value="1"/>
</dbReference>